<dbReference type="InterPro" id="IPR005114">
    <property type="entry name" value="Helicase_assoc"/>
</dbReference>
<protein>
    <recommendedName>
        <fullName evidence="2">Helicase-associated domain-containing protein</fullName>
    </recommendedName>
</protein>
<feature type="compositionally biased region" description="Basic and acidic residues" evidence="1">
    <location>
        <begin position="9"/>
        <end position="26"/>
    </location>
</feature>
<comment type="caution">
    <text evidence="3">The sequence shown here is derived from an EMBL/GenBank/DDBJ whole genome shotgun (WGS) entry which is preliminary data.</text>
</comment>
<dbReference type="OrthoDB" id="79655at2759"/>
<dbReference type="Proteomes" id="UP000243579">
    <property type="component" value="Unassembled WGS sequence"/>
</dbReference>
<proteinExistence type="predicted"/>
<dbReference type="PANTHER" id="PTHR37066">
    <property type="entry name" value="HELICASE-ASSOCIATED"/>
    <property type="match status" value="1"/>
</dbReference>
<evidence type="ECO:0000313" key="3">
    <source>
        <dbReference type="EMBL" id="OQR82360.1"/>
    </source>
</evidence>
<dbReference type="EMBL" id="JNBR01002481">
    <property type="protein sequence ID" value="OQR82360.1"/>
    <property type="molecule type" value="Genomic_DNA"/>
</dbReference>
<dbReference type="PANTHER" id="PTHR37066:SF1">
    <property type="entry name" value="LNS2_PITP DOMAIN-CONTAINING PROTEIN"/>
    <property type="match status" value="1"/>
</dbReference>
<feature type="region of interest" description="Disordered" evidence="1">
    <location>
        <begin position="1"/>
        <end position="100"/>
    </location>
</feature>
<reference evidence="3 4" key="1">
    <citation type="journal article" date="2014" name="Genome Biol. Evol.">
        <title>The secreted proteins of Achlya hypogyna and Thraustotheca clavata identify the ancestral oomycete secretome and reveal gene acquisitions by horizontal gene transfer.</title>
        <authorList>
            <person name="Misner I."/>
            <person name="Blouin N."/>
            <person name="Leonard G."/>
            <person name="Richards T.A."/>
            <person name="Lane C.E."/>
        </authorList>
    </citation>
    <scope>NUCLEOTIDE SEQUENCE [LARGE SCALE GENOMIC DNA]</scope>
    <source>
        <strain evidence="3 4">ATCC 48635</strain>
    </source>
</reference>
<sequence>MSPPRSRRRDADPTRRHRRDTDDAAHASRVHRRNADTSAVAKSSHVVVLASPPRKRARLAEKEAAKAARRQATRPPTHYNISRPARSPSPPVEEAPRAPTAAERQQIFVNLVRIAHFEQRPKSDYTTLPGEFTVPAMAPWPASLWGTLVDVDAFRRAHADSLLQADVVAQLEALRFVWDPFVHQWHLHVAAFQRYKLLYGDLCIPHAFEIPDEDKRWPKDVWKVALGLVAHNLRHNASALPPVREKQLSALGFIWDVEELQWRTWHKTLQTFYRLYGHVDVPLAFCVPDQDPAWTPDAWQEKLGEIVAALRTEAHVLSPERRWQLDELGFNWGPAAKKRRSRAPVPHRAPKPLPRVHFVAAADAADRLGAFAAPRFPMFGDVAQSTVFWDDYGQSVELDDMLEWPRVAHVPLLHPMDDEVDI</sequence>
<evidence type="ECO:0000259" key="2">
    <source>
        <dbReference type="Pfam" id="PF03457"/>
    </source>
</evidence>
<gene>
    <name evidence="3" type="ORF">ACHHYP_20796</name>
</gene>
<name>A0A1V9Y9F5_ACHHY</name>
<dbReference type="AlphaFoldDB" id="A0A1V9Y9F5"/>
<feature type="domain" description="Helicase-associated" evidence="2">
    <location>
        <begin position="259"/>
        <end position="330"/>
    </location>
</feature>
<evidence type="ECO:0000256" key="1">
    <source>
        <dbReference type="SAM" id="MobiDB-lite"/>
    </source>
</evidence>
<keyword evidence="4" id="KW-1185">Reference proteome</keyword>
<dbReference type="Pfam" id="PF03457">
    <property type="entry name" value="HA"/>
    <property type="match status" value="1"/>
</dbReference>
<organism evidence="3 4">
    <name type="scientific">Achlya hypogyna</name>
    <name type="common">Oomycete</name>
    <name type="synonym">Protoachlya hypogyna</name>
    <dbReference type="NCBI Taxonomy" id="1202772"/>
    <lineage>
        <taxon>Eukaryota</taxon>
        <taxon>Sar</taxon>
        <taxon>Stramenopiles</taxon>
        <taxon>Oomycota</taxon>
        <taxon>Saprolegniomycetes</taxon>
        <taxon>Saprolegniales</taxon>
        <taxon>Achlyaceae</taxon>
        <taxon>Achlya</taxon>
    </lineage>
</organism>
<evidence type="ECO:0000313" key="4">
    <source>
        <dbReference type="Proteomes" id="UP000243579"/>
    </source>
</evidence>
<accession>A0A1V9Y9F5</accession>
<dbReference type="STRING" id="1202772.A0A1V9Y9F5"/>